<evidence type="ECO:0000313" key="2">
    <source>
        <dbReference type="Proteomes" id="UP000316360"/>
    </source>
</evidence>
<protein>
    <submittedName>
        <fullName evidence="1">Uncharacterized protein</fullName>
    </submittedName>
</protein>
<dbReference type="EMBL" id="SOKJ01000242">
    <property type="protein sequence ID" value="TET10163.1"/>
    <property type="molecule type" value="Genomic_DNA"/>
</dbReference>
<evidence type="ECO:0000313" key="1">
    <source>
        <dbReference type="EMBL" id="TET10163.1"/>
    </source>
</evidence>
<gene>
    <name evidence="1" type="ORF">E3J84_04325</name>
</gene>
<accession>A0A523RWK8</accession>
<dbReference type="AlphaFoldDB" id="A0A523RWK8"/>
<proteinExistence type="predicted"/>
<sequence>MRVEKNLVRKILEKLYEDHFPGANYTHTLSKGLDMGEGGVPSLDIEAAVLYLEDKGLVVRTEVGRRITAEGIDKLEGGSLI</sequence>
<reference evidence="1 2" key="1">
    <citation type="submission" date="2019-03" db="EMBL/GenBank/DDBJ databases">
        <title>Metabolic potential of uncultured bacteria and archaea associated with petroleum seepage in deep-sea sediments.</title>
        <authorList>
            <person name="Dong X."/>
            <person name="Hubert C."/>
        </authorList>
    </citation>
    <scope>NUCLEOTIDE SEQUENCE [LARGE SCALE GENOMIC DNA]</scope>
    <source>
        <strain evidence="1">E44_bin7</strain>
    </source>
</reference>
<organism evidence="1 2">
    <name type="scientific">Aerophobetes bacterium</name>
    <dbReference type="NCBI Taxonomy" id="2030807"/>
    <lineage>
        <taxon>Bacteria</taxon>
        <taxon>Candidatus Aerophobota</taxon>
    </lineage>
</organism>
<dbReference type="Proteomes" id="UP000316360">
    <property type="component" value="Unassembled WGS sequence"/>
</dbReference>
<comment type="caution">
    <text evidence="1">The sequence shown here is derived from an EMBL/GenBank/DDBJ whole genome shotgun (WGS) entry which is preliminary data.</text>
</comment>
<name>A0A523RWK8_UNCAE</name>